<proteinExistence type="predicted"/>
<evidence type="ECO:0000313" key="4">
    <source>
        <dbReference type="Proteomes" id="UP000789901"/>
    </source>
</evidence>
<feature type="non-terminal residue" evidence="3">
    <location>
        <position position="1"/>
    </location>
</feature>
<protein>
    <submittedName>
        <fullName evidence="3">750_t:CDS:1</fullName>
    </submittedName>
</protein>
<evidence type="ECO:0000256" key="1">
    <source>
        <dbReference type="SAM" id="MobiDB-lite"/>
    </source>
</evidence>
<name>A0ABN7WQB3_GIGMA</name>
<keyword evidence="2" id="KW-0472">Membrane</keyword>
<sequence length="149" mass="17644">YKYVKENKKRLYDGKSSRKESRRSSVTHDDHFDGNNQDLILSEDAIANNRKQHSCKQPSCTVINYKPSETEIYSQSSEQEHMNSSSQIMLNQEQKHKMINGNQTMQTHYQEQNIYLIANDRNWKILFKNNWHFITVIVALTIICMFLIK</sequence>
<reference evidence="3 4" key="1">
    <citation type="submission" date="2021-06" db="EMBL/GenBank/DDBJ databases">
        <authorList>
            <person name="Kallberg Y."/>
            <person name="Tangrot J."/>
            <person name="Rosling A."/>
        </authorList>
    </citation>
    <scope>NUCLEOTIDE SEQUENCE [LARGE SCALE GENOMIC DNA]</scope>
    <source>
        <strain evidence="3 4">120-4 pot B 10/14</strain>
    </source>
</reference>
<feature type="region of interest" description="Disordered" evidence="1">
    <location>
        <begin position="6"/>
        <end position="35"/>
    </location>
</feature>
<organism evidence="3 4">
    <name type="scientific">Gigaspora margarita</name>
    <dbReference type="NCBI Taxonomy" id="4874"/>
    <lineage>
        <taxon>Eukaryota</taxon>
        <taxon>Fungi</taxon>
        <taxon>Fungi incertae sedis</taxon>
        <taxon>Mucoromycota</taxon>
        <taxon>Glomeromycotina</taxon>
        <taxon>Glomeromycetes</taxon>
        <taxon>Diversisporales</taxon>
        <taxon>Gigasporaceae</taxon>
        <taxon>Gigaspora</taxon>
    </lineage>
</organism>
<evidence type="ECO:0000256" key="2">
    <source>
        <dbReference type="SAM" id="Phobius"/>
    </source>
</evidence>
<feature type="transmembrane region" description="Helical" evidence="2">
    <location>
        <begin position="131"/>
        <end position="148"/>
    </location>
</feature>
<keyword evidence="2" id="KW-0812">Transmembrane</keyword>
<evidence type="ECO:0000313" key="3">
    <source>
        <dbReference type="EMBL" id="CAG8837857.1"/>
    </source>
</evidence>
<keyword evidence="4" id="KW-1185">Reference proteome</keyword>
<keyword evidence="2" id="KW-1133">Transmembrane helix</keyword>
<feature type="non-terminal residue" evidence="3">
    <location>
        <position position="149"/>
    </location>
</feature>
<accession>A0ABN7WQB3</accession>
<dbReference type="EMBL" id="CAJVQB010056799">
    <property type="protein sequence ID" value="CAG8837857.1"/>
    <property type="molecule type" value="Genomic_DNA"/>
</dbReference>
<comment type="caution">
    <text evidence="3">The sequence shown here is derived from an EMBL/GenBank/DDBJ whole genome shotgun (WGS) entry which is preliminary data.</text>
</comment>
<gene>
    <name evidence="3" type="ORF">GMARGA_LOCUS33693</name>
</gene>
<feature type="compositionally biased region" description="Basic and acidic residues" evidence="1">
    <location>
        <begin position="6"/>
        <end position="33"/>
    </location>
</feature>
<dbReference type="Proteomes" id="UP000789901">
    <property type="component" value="Unassembled WGS sequence"/>
</dbReference>